<dbReference type="InterPro" id="IPR053139">
    <property type="entry name" value="Surface_bspA-like"/>
</dbReference>
<dbReference type="Proteomes" id="UP001596254">
    <property type="component" value="Unassembled WGS sequence"/>
</dbReference>
<dbReference type="InterPro" id="IPR026906">
    <property type="entry name" value="LRR_5"/>
</dbReference>
<evidence type="ECO:0000256" key="1">
    <source>
        <dbReference type="SAM" id="MobiDB-lite"/>
    </source>
</evidence>
<evidence type="ECO:0000313" key="3">
    <source>
        <dbReference type="Proteomes" id="UP001596254"/>
    </source>
</evidence>
<organism evidence="2 3">
    <name type="scientific">Levilactobacillus tongjiangensis</name>
    <dbReference type="NCBI Taxonomy" id="2486023"/>
    <lineage>
        <taxon>Bacteria</taxon>
        <taxon>Bacillati</taxon>
        <taxon>Bacillota</taxon>
        <taxon>Bacilli</taxon>
        <taxon>Lactobacillales</taxon>
        <taxon>Lactobacillaceae</taxon>
        <taxon>Levilactobacillus</taxon>
    </lineage>
</organism>
<name>A0ABW1SV15_9LACO</name>
<reference evidence="3" key="1">
    <citation type="journal article" date="2019" name="Int. J. Syst. Evol. Microbiol.">
        <title>The Global Catalogue of Microorganisms (GCM) 10K type strain sequencing project: providing services to taxonomists for standard genome sequencing and annotation.</title>
        <authorList>
            <consortium name="The Broad Institute Genomics Platform"/>
            <consortium name="The Broad Institute Genome Sequencing Center for Infectious Disease"/>
            <person name="Wu L."/>
            <person name="Ma J."/>
        </authorList>
    </citation>
    <scope>NUCLEOTIDE SEQUENCE [LARGE SCALE GENOMIC DNA]</scope>
    <source>
        <strain evidence="3">CCM 8905</strain>
    </source>
</reference>
<accession>A0ABW1SV15</accession>
<dbReference type="RefSeq" id="WP_382339153.1">
    <property type="nucleotide sequence ID" value="NZ_JBHSSK010000026.1"/>
</dbReference>
<sequence>MLNTIGESAFQQNNRSLTGTLKVPDSVSFIGKNAFSGDSLTNIDFGKSTGTIGESAFAGNQMTGDPETGILTLSDGIQQINDAAFAGNLLKGVKLGTGLITIGNSAFAANPLTGTLTIPDLVTSIGEYAFTNGKLTGLILGQKVDSIGSSAFAENQLAGALEIPDSVKSIGDSAFASNKLRALQLDGTVNSVGIGTFAGNDLQKIQAAQPVTNLGDYALAGQKTLAVTVNKSGNQLTGVRAAIAKQLQLQNFSLTDPMIFKLGDTPVTYDFKTDSLTLPAGVTGNSLTLSLSSGTTGEATDHSGNYGVDALTLSWSVPASGTDPTTPTTPTEPTDPVTPTIPTTPKKPTKPTKPGKKPQTPTSPKAHQHRTGDTKRAGQRQVFTYTGSVVGNGTQRGLKPTAWSYGQQASSLNVSSKVSGLEHLDNQNQSQPELPQTSEQTSYWSVIGTTILAALSWLGLGERRRRH</sequence>
<dbReference type="EMBL" id="JBHSSK010000026">
    <property type="protein sequence ID" value="MFC6207866.1"/>
    <property type="molecule type" value="Genomic_DNA"/>
</dbReference>
<gene>
    <name evidence="2" type="ORF">ACFP1G_10380</name>
</gene>
<feature type="compositionally biased region" description="Basic residues" evidence="1">
    <location>
        <begin position="347"/>
        <end position="356"/>
    </location>
</feature>
<dbReference type="PANTHER" id="PTHR45661">
    <property type="entry name" value="SURFACE ANTIGEN"/>
    <property type="match status" value="1"/>
</dbReference>
<dbReference type="PANTHER" id="PTHR45661:SF3">
    <property type="entry name" value="IG-LIKE DOMAIN-CONTAINING PROTEIN"/>
    <property type="match status" value="1"/>
</dbReference>
<protein>
    <submittedName>
        <fullName evidence="2">Leucine-rich repeat domain-containing protein</fullName>
    </submittedName>
</protein>
<feature type="region of interest" description="Disordered" evidence="1">
    <location>
        <begin position="317"/>
        <end position="395"/>
    </location>
</feature>
<dbReference type="InterPro" id="IPR032675">
    <property type="entry name" value="LRR_dom_sf"/>
</dbReference>
<feature type="compositionally biased region" description="Polar residues" evidence="1">
    <location>
        <begin position="381"/>
        <end position="395"/>
    </location>
</feature>
<keyword evidence="3" id="KW-1185">Reference proteome</keyword>
<dbReference type="Pfam" id="PF13306">
    <property type="entry name" value="LRR_5"/>
    <property type="match status" value="1"/>
</dbReference>
<dbReference type="Gene3D" id="3.80.10.10">
    <property type="entry name" value="Ribonuclease Inhibitor"/>
    <property type="match status" value="2"/>
</dbReference>
<evidence type="ECO:0000313" key="2">
    <source>
        <dbReference type="EMBL" id="MFC6207866.1"/>
    </source>
</evidence>
<comment type="caution">
    <text evidence="2">The sequence shown here is derived from an EMBL/GenBank/DDBJ whole genome shotgun (WGS) entry which is preliminary data.</text>
</comment>
<feature type="compositionally biased region" description="Low complexity" evidence="1">
    <location>
        <begin position="324"/>
        <end position="346"/>
    </location>
</feature>
<proteinExistence type="predicted"/>